<reference evidence="1" key="2">
    <citation type="submission" date="2023-01" db="EMBL/GenBank/DDBJ databases">
        <authorList>
            <person name="Petersen C."/>
        </authorList>
    </citation>
    <scope>NUCLEOTIDE SEQUENCE</scope>
    <source>
        <strain evidence="1">IBT 17514</strain>
    </source>
</reference>
<proteinExistence type="predicted"/>
<reference evidence="1" key="1">
    <citation type="journal article" date="2023" name="IMA Fungus">
        <title>Comparative genomic study of the Penicillium genus elucidates a diverse pangenome and 15 lateral gene transfer events.</title>
        <authorList>
            <person name="Petersen C."/>
            <person name="Sorensen T."/>
            <person name="Nielsen M.R."/>
            <person name="Sondergaard T.E."/>
            <person name="Sorensen J.L."/>
            <person name="Fitzpatrick D.A."/>
            <person name="Frisvad J.C."/>
            <person name="Nielsen K.L."/>
        </authorList>
    </citation>
    <scope>NUCLEOTIDE SEQUENCE</scope>
    <source>
        <strain evidence="1">IBT 17514</strain>
    </source>
</reference>
<comment type="caution">
    <text evidence="1">The sequence shown here is derived from an EMBL/GenBank/DDBJ whole genome shotgun (WGS) entry which is preliminary data.</text>
</comment>
<name>A0AAD6HWS8_9EURO</name>
<accession>A0AAD6HWS8</accession>
<evidence type="ECO:0000313" key="2">
    <source>
        <dbReference type="Proteomes" id="UP001215712"/>
    </source>
</evidence>
<dbReference type="AlphaFoldDB" id="A0AAD6HWS8"/>
<gene>
    <name evidence="1" type="ORF">N7493_000136</name>
</gene>
<dbReference type="EMBL" id="JAQJAN010000001">
    <property type="protein sequence ID" value="KAJ5740264.1"/>
    <property type="molecule type" value="Genomic_DNA"/>
</dbReference>
<protein>
    <submittedName>
        <fullName evidence="1">Uncharacterized protein</fullName>
    </submittedName>
</protein>
<evidence type="ECO:0000313" key="1">
    <source>
        <dbReference type="EMBL" id="KAJ5740264.1"/>
    </source>
</evidence>
<sequence length="149" mass="17045">MFGIQFDATGVYLVGTQTEQLHVSFDEMISCTGGIIGLLEYGINWKVLKGILGRIRNRLSRHPDTRPETESTVWIDNSGPVLYEIRHGVESIRVSPQDLESSRFGKAMKEYWDGGMVEAGVGWNTQMMFEAFFVGIWRSFLRNMKPRKH</sequence>
<dbReference type="Proteomes" id="UP001215712">
    <property type="component" value="Unassembled WGS sequence"/>
</dbReference>
<organism evidence="1 2">
    <name type="scientific">Penicillium malachiteum</name>
    <dbReference type="NCBI Taxonomy" id="1324776"/>
    <lineage>
        <taxon>Eukaryota</taxon>
        <taxon>Fungi</taxon>
        <taxon>Dikarya</taxon>
        <taxon>Ascomycota</taxon>
        <taxon>Pezizomycotina</taxon>
        <taxon>Eurotiomycetes</taxon>
        <taxon>Eurotiomycetidae</taxon>
        <taxon>Eurotiales</taxon>
        <taxon>Aspergillaceae</taxon>
        <taxon>Penicillium</taxon>
    </lineage>
</organism>
<keyword evidence="2" id="KW-1185">Reference proteome</keyword>